<proteinExistence type="predicted"/>
<feature type="region of interest" description="Disordered" evidence="1">
    <location>
        <begin position="41"/>
        <end position="64"/>
    </location>
</feature>
<evidence type="ECO:0000313" key="3">
    <source>
        <dbReference type="Proteomes" id="UP000256661"/>
    </source>
</evidence>
<reference evidence="2 3" key="1">
    <citation type="submission" date="2018-08" db="EMBL/GenBank/DDBJ databases">
        <title>Sequencing the genomes of 1000 actinobacteria strains.</title>
        <authorList>
            <person name="Klenk H.-P."/>
        </authorList>
    </citation>
    <scope>NUCLEOTIDE SEQUENCE [LARGE SCALE GENOMIC DNA]</scope>
    <source>
        <strain evidence="2 3">DSM 43927</strain>
    </source>
</reference>
<dbReference type="EMBL" id="QTTT01000001">
    <property type="protein sequence ID" value="REE98430.1"/>
    <property type="molecule type" value="Genomic_DNA"/>
</dbReference>
<feature type="compositionally biased region" description="Basic residues" evidence="1">
    <location>
        <begin position="41"/>
        <end position="52"/>
    </location>
</feature>
<name>A0A3D9SVA3_9ACTN</name>
<evidence type="ECO:0000256" key="1">
    <source>
        <dbReference type="SAM" id="MobiDB-lite"/>
    </source>
</evidence>
<gene>
    <name evidence="2" type="ORF">DFJ69_3919</name>
</gene>
<feature type="compositionally biased region" description="Basic and acidic residues" evidence="1">
    <location>
        <begin position="53"/>
        <end position="64"/>
    </location>
</feature>
<keyword evidence="3" id="KW-1185">Reference proteome</keyword>
<dbReference type="Proteomes" id="UP000256661">
    <property type="component" value="Unassembled WGS sequence"/>
</dbReference>
<dbReference type="AlphaFoldDB" id="A0A3D9SVA3"/>
<sequence length="76" mass="8862">MYFFLALFVALAVLGPLFGRDSRDGLDWAPDHFWRRRRTERRASRTRNRVRRRDSPARTSEARAVEDVCRTVPAAG</sequence>
<evidence type="ECO:0000313" key="2">
    <source>
        <dbReference type="EMBL" id="REE98430.1"/>
    </source>
</evidence>
<protein>
    <submittedName>
        <fullName evidence="2">Uncharacterized protein</fullName>
    </submittedName>
</protein>
<organism evidence="2 3">
    <name type="scientific">Thermomonospora umbrina</name>
    <dbReference type="NCBI Taxonomy" id="111806"/>
    <lineage>
        <taxon>Bacteria</taxon>
        <taxon>Bacillati</taxon>
        <taxon>Actinomycetota</taxon>
        <taxon>Actinomycetes</taxon>
        <taxon>Streptosporangiales</taxon>
        <taxon>Thermomonosporaceae</taxon>
        <taxon>Thermomonospora</taxon>
    </lineage>
</organism>
<accession>A0A3D9SVA3</accession>
<comment type="caution">
    <text evidence="2">The sequence shown here is derived from an EMBL/GenBank/DDBJ whole genome shotgun (WGS) entry which is preliminary data.</text>
</comment>